<dbReference type="InterPro" id="IPR013783">
    <property type="entry name" value="Ig-like_fold"/>
</dbReference>
<name>X0TE58_9ZZZZ</name>
<feature type="non-terminal residue" evidence="1">
    <location>
        <position position="263"/>
    </location>
</feature>
<sequence length="263" mass="28253">DEVNEADPNSPWRGDIWSFSIPPKTAYLPDPIDGAEFVDLDATLNWTPGFGAKLHTVYLGDSFQDVNNATGGSPRGVATYTPASPLEAEKVYYWRVDEFDISETHKGDIWAFTTPGAVGNPQPANGDVGVQILTTLGWTPADTAASSDLYFGADADAVKNATAASPEYAGNKALGSESHDPGKLVLGADYHWRVDAVYADKTVKGLLWSFTTAAFIAVDDFEAYNDIDPPDPNSNRVFDKWIDGFGTTTNGALVGNELPQGRI</sequence>
<evidence type="ECO:0000313" key="1">
    <source>
        <dbReference type="EMBL" id="GAF91479.1"/>
    </source>
</evidence>
<dbReference type="AlphaFoldDB" id="X0TE58"/>
<proteinExistence type="predicted"/>
<dbReference type="EMBL" id="BARS01011580">
    <property type="protein sequence ID" value="GAF91479.1"/>
    <property type="molecule type" value="Genomic_DNA"/>
</dbReference>
<protein>
    <submittedName>
        <fullName evidence="1">Uncharacterized protein</fullName>
    </submittedName>
</protein>
<accession>X0TE58</accession>
<feature type="non-terminal residue" evidence="1">
    <location>
        <position position="1"/>
    </location>
</feature>
<organism evidence="1">
    <name type="scientific">marine sediment metagenome</name>
    <dbReference type="NCBI Taxonomy" id="412755"/>
    <lineage>
        <taxon>unclassified sequences</taxon>
        <taxon>metagenomes</taxon>
        <taxon>ecological metagenomes</taxon>
    </lineage>
</organism>
<gene>
    <name evidence="1" type="ORF">S01H1_21006</name>
</gene>
<comment type="caution">
    <text evidence="1">The sequence shown here is derived from an EMBL/GenBank/DDBJ whole genome shotgun (WGS) entry which is preliminary data.</text>
</comment>
<dbReference type="Gene3D" id="2.60.40.10">
    <property type="entry name" value="Immunoglobulins"/>
    <property type="match status" value="2"/>
</dbReference>
<reference evidence="1" key="1">
    <citation type="journal article" date="2014" name="Front. Microbiol.">
        <title>High frequency of phylogenetically diverse reductive dehalogenase-homologous genes in deep subseafloor sedimentary metagenomes.</title>
        <authorList>
            <person name="Kawai M."/>
            <person name="Futagami T."/>
            <person name="Toyoda A."/>
            <person name="Takaki Y."/>
            <person name="Nishi S."/>
            <person name="Hori S."/>
            <person name="Arai W."/>
            <person name="Tsubouchi T."/>
            <person name="Morono Y."/>
            <person name="Uchiyama I."/>
            <person name="Ito T."/>
            <person name="Fujiyama A."/>
            <person name="Inagaki F."/>
            <person name="Takami H."/>
        </authorList>
    </citation>
    <scope>NUCLEOTIDE SEQUENCE</scope>
    <source>
        <strain evidence="1">Expedition CK06-06</strain>
    </source>
</reference>